<evidence type="ECO:0000256" key="2">
    <source>
        <dbReference type="SAM" id="Phobius"/>
    </source>
</evidence>
<feature type="transmembrane region" description="Helical" evidence="2">
    <location>
        <begin position="420"/>
        <end position="439"/>
    </location>
</feature>
<feature type="transmembrane region" description="Helical" evidence="2">
    <location>
        <begin position="151"/>
        <end position="172"/>
    </location>
</feature>
<protein>
    <recommendedName>
        <fullName evidence="5">Iron-regulated membrane protein</fullName>
    </recommendedName>
</protein>
<gene>
    <name evidence="3" type="ORF">CK625_04660</name>
</gene>
<evidence type="ECO:0008006" key="5">
    <source>
        <dbReference type="Google" id="ProtNLM"/>
    </source>
</evidence>
<proteinExistence type="predicted"/>
<sequence length="585" mass="62267">MRADGKPEGLRQAMAWLHTWSGLLLGWLLFAIFFTGTLSYLRSEIDDWMRPELHRSSPATPAAQVAGQALQTLAQLAPQASSWSIALPGARQTAVTIQWRDAASGPGQGRAGLHTRQLDAASGAPITARQTRGGNFLYRFHFELYGLPRSWARWPAGIAAMAMLVAIVSGVITHKKIFSDFFTFRPGKGQRSWLDAHNATAVLALPFHFMIALSGLLLLMNLLMPWPQQAVYQGDSRAYFADLIGTAAARGPGRGMGGAGSASSDTANAAAEPQQAAAAHAAALPAMLAQAQAQWPVHGVGRITISAPRSADAVVELREGGGQHLSDQGSARVLRFSAASGAALQSPPAAAPSWVRASYNILVAPHMGRFAEPAVRWLLLLSGLMGCFMIGSGLVLWVVKRLPQRAKLGRTPWGHRLVEALNVGAIAGLLLATASYWWLNRLLPAHWADRALWEIRGFLLVWLLCALHAGLRQHRRAWLEQMAAATVLLGLLPVLNALSGGAALWSAWASGQWGLVGFEVFALLLAGCCGSIWFWLGRRQASAKQPARHKKPDAGAARAVAGSGGTVGTGGPAAEPALALQEPAP</sequence>
<dbReference type="InterPro" id="IPR005625">
    <property type="entry name" value="PepSY-ass_TM"/>
</dbReference>
<evidence type="ECO:0000313" key="4">
    <source>
        <dbReference type="Proteomes" id="UP000218054"/>
    </source>
</evidence>
<reference evidence="3 4" key="1">
    <citation type="submission" date="2017-08" db="EMBL/GenBank/DDBJ databases">
        <title>WGS of Clinical strains of the CDC Group NO-1 linked to zoonotic infections in humans.</title>
        <authorList>
            <person name="Bernier A.-M."/>
            <person name="Bernard K."/>
        </authorList>
    </citation>
    <scope>NUCLEOTIDE SEQUENCE [LARGE SCALE GENOMIC DNA]</scope>
    <source>
        <strain evidence="3 4">NML00-0135</strain>
    </source>
</reference>
<dbReference type="Pfam" id="PF03929">
    <property type="entry name" value="PepSY_TM"/>
    <property type="match status" value="1"/>
</dbReference>
<dbReference type="RefSeq" id="WP_095539151.1">
    <property type="nucleotide sequence ID" value="NZ_NSJB01000002.1"/>
</dbReference>
<feature type="compositionally biased region" description="Low complexity" evidence="1">
    <location>
        <begin position="572"/>
        <end position="585"/>
    </location>
</feature>
<keyword evidence="4" id="KW-1185">Reference proteome</keyword>
<keyword evidence="2" id="KW-0472">Membrane</keyword>
<feature type="transmembrane region" description="Helical" evidence="2">
    <location>
        <begin position="193"/>
        <end position="219"/>
    </location>
</feature>
<dbReference type="PANTHER" id="PTHR34219:SF4">
    <property type="entry name" value="PEPSY DOMAIN-CONTAINING PROTEIN"/>
    <property type="match status" value="1"/>
</dbReference>
<dbReference type="EMBL" id="NSJB01000002">
    <property type="protein sequence ID" value="PAT37583.1"/>
    <property type="molecule type" value="Genomic_DNA"/>
</dbReference>
<dbReference type="AlphaFoldDB" id="A0A2A2AIK7"/>
<name>A0A2A2AIK7_9BURK</name>
<feature type="transmembrane region" description="Helical" evidence="2">
    <location>
        <begin position="513"/>
        <end position="536"/>
    </location>
</feature>
<feature type="transmembrane region" description="Helical" evidence="2">
    <location>
        <begin position="20"/>
        <end position="41"/>
    </location>
</feature>
<dbReference type="Proteomes" id="UP000218054">
    <property type="component" value="Unassembled WGS sequence"/>
</dbReference>
<feature type="compositionally biased region" description="Gly residues" evidence="1">
    <location>
        <begin position="562"/>
        <end position="571"/>
    </location>
</feature>
<dbReference type="PANTHER" id="PTHR34219">
    <property type="entry name" value="IRON-REGULATED INNER MEMBRANE PROTEIN-RELATED"/>
    <property type="match status" value="1"/>
</dbReference>
<keyword evidence="2" id="KW-1133">Transmembrane helix</keyword>
<feature type="region of interest" description="Disordered" evidence="1">
    <location>
        <begin position="546"/>
        <end position="585"/>
    </location>
</feature>
<keyword evidence="2" id="KW-0812">Transmembrane</keyword>
<evidence type="ECO:0000313" key="3">
    <source>
        <dbReference type="EMBL" id="PAT37583.1"/>
    </source>
</evidence>
<feature type="transmembrane region" description="Helical" evidence="2">
    <location>
        <begin position="483"/>
        <end position="507"/>
    </location>
</feature>
<comment type="caution">
    <text evidence="3">The sequence shown here is derived from an EMBL/GenBank/DDBJ whole genome shotgun (WGS) entry which is preliminary data.</text>
</comment>
<feature type="transmembrane region" description="Helical" evidence="2">
    <location>
        <begin position="451"/>
        <end position="471"/>
    </location>
</feature>
<accession>A0A2A2AIK7</accession>
<feature type="transmembrane region" description="Helical" evidence="2">
    <location>
        <begin position="377"/>
        <end position="399"/>
    </location>
</feature>
<evidence type="ECO:0000256" key="1">
    <source>
        <dbReference type="SAM" id="MobiDB-lite"/>
    </source>
</evidence>
<organism evidence="3 4">
    <name type="scientific">Vandammella animalimorsus</name>
    <dbReference type="NCBI Taxonomy" id="2029117"/>
    <lineage>
        <taxon>Bacteria</taxon>
        <taxon>Pseudomonadati</taxon>
        <taxon>Pseudomonadota</taxon>
        <taxon>Betaproteobacteria</taxon>
        <taxon>Burkholderiales</taxon>
        <taxon>Comamonadaceae</taxon>
        <taxon>Vandammella</taxon>
    </lineage>
</organism>